<gene>
    <name evidence="1" type="ORF">MU846_09730</name>
</gene>
<dbReference type="EMBL" id="JALKII010000006">
    <property type="protein sequence ID" value="MCK0537989.1"/>
    <property type="molecule type" value="Genomic_DNA"/>
</dbReference>
<proteinExistence type="predicted"/>
<accession>A0ABT0E8N7</accession>
<organism evidence="1 2">
    <name type="scientific">Alcanivorax quisquiliarum</name>
    <dbReference type="NCBI Taxonomy" id="2933565"/>
    <lineage>
        <taxon>Bacteria</taxon>
        <taxon>Pseudomonadati</taxon>
        <taxon>Pseudomonadota</taxon>
        <taxon>Gammaproteobacteria</taxon>
        <taxon>Oceanospirillales</taxon>
        <taxon>Alcanivoracaceae</taxon>
        <taxon>Alcanivorax</taxon>
    </lineage>
</organism>
<evidence type="ECO:0000313" key="2">
    <source>
        <dbReference type="Proteomes" id="UP001165524"/>
    </source>
</evidence>
<protein>
    <submittedName>
        <fullName evidence="1">DUF748 domain-containing protein</fullName>
    </submittedName>
</protein>
<dbReference type="Pfam" id="PF05359">
    <property type="entry name" value="DUF748"/>
    <property type="match status" value="2"/>
</dbReference>
<name>A0ABT0E8N7_9GAMM</name>
<dbReference type="RefSeq" id="WP_246952159.1">
    <property type="nucleotide sequence ID" value="NZ_JALKII010000006.1"/>
</dbReference>
<dbReference type="InterPro" id="IPR008023">
    <property type="entry name" value="DUF748"/>
</dbReference>
<reference evidence="1" key="1">
    <citation type="submission" date="2022-04" db="EMBL/GenBank/DDBJ databases">
        <title>Alcanivorax sp. CY1518 draft genome sequence.</title>
        <authorList>
            <person name="Zhao G."/>
            <person name="An M."/>
        </authorList>
    </citation>
    <scope>NUCLEOTIDE SEQUENCE</scope>
    <source>
        <strain evidence="1">CY1518</strain>
    </source>
</reference>
<evidence type="ECO:0000313" key="1">
    <source>
        <dbReference type="EMBL" id="MCK0537989.1"/>
    </source>
</evidence>
<keyword evidence="2" id="KW-1185">Reference proteome</keyword>
<comment type="caution">
    <text evidence="1">The sequence shown here is derived from an EMBL/GenBank/DDBJ whole genome shotgun (WGS) entry which is preliminary data.</text>
</comment>
<sequence length="356" mass="40125">MRRRRLGLIIFATLAAALVLLHLLLPLLIRDYLNRQFADMGAYRGHIEDVDLALWRGAYRINGLMVERTDTEMPVPFLDAPQILLAVSWRALWRGAVVARVQFRSPSLNFVDGGDSAQGQAGEGVDWRVRLEQLVPIRIDELSVRDGQVHFRNFHSEPPVDVYLTQLDMDILNLRNTRDADGTRVATVEATGLLQDQAPTEALAQLDPFGELNDFDLQLRITDLSLTALNELAGAYGKFDFAGGEGDFVMELNADEGRLSGYAKPLFRDVRVFAWEQDVTTDDKPLIRAGWEALVDLVATVFRNQPQRQFATRVPIEGSLEQTETSILRAIGGVLRNAFVEAYQPWFEQQTERESQ</sequence>
<dbReference type="Proteomes" id="UP001165524">
    <property type="component" value="Unassembled WGS sequence"/>
</dbReference>